<organism evidence="7 8">
    <name type="scientific">Euzebyella marina</name>
    <dbReference type="NCBI Taxonomy" id="1761453"/>
    <lineage>
        <taxon>Bacteria</taxon>
        <taxon>Pseudomonadati</taxon>
        <taxon>Bacteroidota</taxon>
        <taxon>Flavobacteriia</taxon>
        <taxon>Flavobacteriales</taxon>
        <taxon>Flavobacteriaceae</taxon>
        <taxon>Euzebyella</taxon>
    </lineage>
</organism>
<dbReference type="KEGG" id="emar:D1013_07180"/>
<dbReference type="PANTHER" id="PTHR42723">
    <property type="entry name" value="CHLOROPHYLL SYNTHASE"/>
    <property type="match status" value="1"/>
</dbReference>
<dbReference type="RefSeq" id="WP_121848211.1">
    <property type="nucleotide sequence ID" value="NZ_CP032050.1"/>
</dbReference>
<evidence type="ECO:0000256" key="5">
    <source>
        <dbReference type="ARBA" id="ARBA00023136"/>
    </source>
</evidence>
<reference evidence="7 8" key="1">
    <citation type="submission" date="2018-08" db="EMBL/GenBank/DDBJ databases">
        <title>The reduced genetic potential of extracellular carbohydrate catabolism in Euzebyella marina RN62, a Flavobacteriia bacterium isolated from the hadal water.</title>
        <authorList>
            <person name="Xue C."/>
        </authorList>
    </citation>
    <scope>NUCLEOTIDE SEQUENCE [LARGE SCALE GENOMIC DNA]</scope>
    <source>
        <strain evidence="7 8">RN62</strain>
    </source>
</reference>
<dbReference type="GO" id="GO:0016765">
    <property type="term" value="F:transferase activity, transferring alkyl or aryl (other than methyl) groups"/>
    <property type="evidence" value="ECO:0007669"/>
    <property type="project" value="InterPro"/>
</dbReference>
<dbReference type="GO" id="GO:0016020">
    <property type="term" value="C:membrane"/>
    <property type="evidence" value="ECO:0007669"/>
    <property type="project" value="UniProtKB-SubCell"/>
</dbReference>
<feature type="transmembrane region" description="Helical" evidence="6">
    <location>
        <begin position="47"/>
        <end position="68"/>
    </location>
</feature>
<dbReference type="InterPro" id="IPR044878">
    <property type="entry name" value="UbiA_sf"/>
</dbReference>
<dbReference type="InterPro" id="IPR000537">
    <property type="entry name" value="UbiA_prenyltransferase"/>
</dbReference>
<name>A0A3G2L4F7_9FLAO</name>
<dbReference type="NCBIfam" id="NF035940">
    <property type="entry name" value="prenyl_rel_EboC"/>
    <property type="match status" value="1"/>
</dbReference>
<keyword evidence="4 6" id="KW-1133">Transmembrane helix</keyword>
<feature type="transmembrane region" description="Helical" evidence="6">
    <location>
        <begin position="167"/>
        <end position="185"/>
    </location>
</feature>
<dbReference type="EMBL" id="CP032050">
    <property type="protein sequence ID" value="AYN67162.1"/>
    <property type="molecule type" value="Genomic_DNA"/>
</dbReference>
<keyword evidence="2" id="KW-1003">Cell membrane</keyword>
<dbReference type="Proteomes" id="UP000276309">
    <property type="component" value="Chromosome"/>
</dbReference>
<protein>
    <submittedName>
        <fullName evidence="7">Ubiquinone biosynthesis protein UbiA</fullName>
    </submittedName>
</protein>
<evidence type="ECO:0000256" key="3">
    <source>
        <dbReference type="ARBA" id="ARBA00022692"/>
    </source>
</evidence>
<evidence type="ECO:0000256" key="4">
    <source>
        <dbReference type="ARBA" id="ARBA00022989"/>
    </source>
</evidence>
<dbReference type="PANTHER" id="PTHR42723:SF1">
    <property type="entry name" value="CHLOROPHYLL SYNTHASE, CHLOROPLASTIC"/>
    <property type="match status" value="1"/>
</dbReference>
<keyword evidence="7" id="KW-0830">Ubiquinone</keyword>
<comment type="subcellular location">
    <subcellularLocation>
        <location evidence="1">Membrane</location>
        <topology evidence="1">Multi-pass membrane protein</topology>
    </subcellularLocation>
</comment>
<accession>A0A3G2L4F7</accession>
<evidence type="ECO:0000313" key="8">
    <source>
        <dbReference type="Proteomes" id="UP000276309"/>
    </source>
</evidence>
<evidence type="ECO:0000256" key="2">
    <source>
        <dbReference type="ARBA" id="ARBA00022475"/>
    </source>
</evidence>
<dbReference type="AlphaFoldDB" id="A0A3G2L4F7"/>
<dbReference type="InterPro" id="IPR050475">
    <property type="entry name" value="Prenyltransferase_related"/>
</dbReference>
<feature type="transmembrane region" description="Helical" evidence="6">
    <location>
        <begin position="20"/>
        <end position="40"/>
    </location>
</feature>
<evidence type="ECO:0000313" key="7">
    <source>
        <dbReference type="EMBL" id="AYN67162.1"/>
    </source>
</evidence>
<feature type="transmembrane region" description="Helical" evidence="6">
    <location>
        <begin position="197"/>
        <end position="216"/>
    </location>
</feature>
<keyword evidence="3 6" id="KW-0812">Transmembrane</keyword>
<feature type="transmembrane region" description="Helical" evidence="6">
    <location>
        <begin position="102"/>
        <end position="129"/>
    </location>
</feature>
<keyword evidence="8" id="KW-1185">Reference proteome</keyword>
<feature type="transmembrane region" description="Helical" evidence="6">
    <location>
        <begin position="252"/>
        <end position="270"/>
    </location>
</feature>
<gene>
    <name evidence="7" type="ORF">D1013_07180</name>
</gene>
<feature type="transmembrane region" description="Helical" evidence="6">
    <location>
        <begin position="141"/>
        <end position="161"/>
    </location>
</feature>
<evidence type="ECO:0000256" key="1">
    <source>
        <dbReference type="ARBA" id="ARBA00004141"/>
    </source>
</evidence>
<keyword evidence="5 6" id="KW-0472">Membrane</keyword>
<proteinExistence type="predicted"/>
<dbReference type="CDD" id="cd13964">
    <property type="entry name" value="PT_UbiA_1"/>
    <property type="match status" value="1"/>
</dbReference>
<dbReference type="Pfam" id="PF01040">
    <property type="entry name" value="UbiA"/>
    <property type="match status" value="1"/>
</dbReference>
<dbReference type="Gene3D" id="1.10.357.140">
    <property type="entry name" value="UbiA prenyltransferase"/>
    <property type="match status" value="1"/>
</dbReference>
<feature type="transmembrane region" description="Helical" evidence="6">
    <location>
        <begin position="276"/>
        <end position="294"/>
    </location>
</feature>
<dbReference type="OrthoDB" id="2908954at2"/>
<evidence type="ECO:0000256" key="6">
    <source>
        <dbReference type="SAM" id="Phobius"/>
    </source>
</evidence>
<sequence>MNKVVLGYARLARPANLPTAAADIFAGVAIGQAFIGEIGLTDFSTSFWIEFVCLVFASVFLYAGGVILNDVFDYKLDKVERPERPIPSGVVSLRNASLYGSLAMLIGLALAYSVSFLSGHIALVLALTIVLYDAVAKKNGFFGPLVMGLCRGLNLILGISILANFEFVWLAVIPVVYIFAITLISRGEVHGKNKGHIILAGVLYALVIMALLAVSFWYTQTFWVTLLYIAFFAFMVFRPLYKAYMDNSPKNIKGAVMAGVISLIILDASIGATFSYWWYGLVILALLPISKSLAKLFAVT</sequence>
<feature type="transmembrane region" description="Helical" evidence="6">
    <location>
        <begin position="222"/>
        <end position="240"/>
    </location>
</feature>